<dbReference type="EMBL" id="GG738874">
    <property type="protein sequence ID" value="EFC43293.1"/>
    <property type="molecule type" value="Genomic_DNA"/>
</dbReference>
<dbReference type="InParanoid" id="D2VIL8"/>
<protein>
    <submittedName>
        <fullName evidence="2">Predicted protein</fullName>
    </submittedName>
</protein>
<name>D2VIL8_NAEGR</name>
<dbReference type="OrthoDB" id="10316237at2759"/>
<dbReference type="Proteomes" id="UP000006671">
    <property type="component" value="Unassembled WGS sequence"/>
</dbReference>
<gene>
    <name evidence="2" type="ORF">NAEGRDRAFT_68723</name>
</gene>
<keyword evidence="1" id="KW-0472">Membrane</keyword>
<keyword evidence="1" id="KW-1133">Transmembrane helix</keyword>
<feature type="transmembrane region" description="Helical" evidence="1">
    <location>
        <begin position="273"/>
        <end position="294"/>
    </location>
</feature>
<dbReference type="AlphaFoldDB" id="D2VIL8"/>
<dbReference type="GeneID" id="8853072"/>
<evidence type="ECO:0000313" key="3">
    <source>
        <dbReference type="Proteomes" id="UP000006671"/>
    </source>
</evidence>
<sequence>MLDFPTDSEDRTSTYDENLSKATYYAMKPTHSLTNQSGVRKTRFSFRKPNSHTQPEVVVNGEIQHSHHYQQSNQSNLNYSNYNHPFGDQPAIPYESSMAVLQNTSDHHNQPPIYSDKPSFRLSESDEQRKLQQVIRRSFVLAILSWLFCGGCFYSCLCFLPLYRKNYIFYNVENSFLDDTSSGYGLRKNNKSVSNNAMYYSNQDEEIQQQATANEDQIIDQNNRQTNNGEWKYVMKSFKGNRFRDSPYRSIKHRAESAFDCGFCGCLALNCLLMFWVVALGSSALIIVLLKFFYSGYNKM</sequence>
<dbReference type="VEuPathDB" id="AmoebaDB:NAEGRDRAFT_68723"/>
<evidence type="ECO:0000313" key="2">
    <source>
        <dbReference type="EMBL" id="EFC43293.1"/>
    </source>
</evidence>
<reference evidence="2 3" key="1">
    <citation type="journal article" date="2010" name="Cell">
        <title>The genome of Naegleria gruberi illuminates early eukaryotic versatility.</title>
        <authorList>
            <person name="Fritz-Laylin L.K."/>
            <person name="Prochnik S.E."/>
            <person name="Ginger M.L."/>
            <person name="Dacks J.B."/>
            <person name="Carpenter M.L."/>
            <person name="Field M.C."/>
            <person name="Kuo A."/>
            <person name="Paredez A."/>
            <person name="Chapman J."/>
            <person name="Pham J."/>
            <person name="Shu S."/>
            <person name="Neupane R."/>
            <person name="Cipriano M."/>
            <person name="Mancuso J."/>
            <person name="Tu H."/>
            <person name="Salamov A."/>
            <person name="Lindquist E."/>
            <person name="Shapiro H."/>
            <person name="Lucas S."/>
            <person name="Grigoriev I.V."/>
            <person name="Cande W.Z."/>
            <person name="Fulton C."/>
            <person name="Rokhsar D.S."/>
            <person name="Dawson S.C."/>
        </authorList>
    </citation>
    <scope>NUCLEOTIDE SEQUENCE [LARGE SCALE GENOMIC DNA]</scope>
    <source>
        <strain evidence="2 3">NEG-M</strain>
    </source>
</reference>
<keyword evidence="3" id="KW-1185">Reference proteome</keyword>
<dbReference type="RefSeq" id="XP_002676037.1">
    <property type="nucleotide sequence ID" value="XM_002675991.1"/>
</dbReference>
<organism evidence="3">
    <name type="scientific">Naegleria gruberi</name>
    <name type="common">Amoeba</name>
    <dbReference type="NCBI Taxonomy" id="5762"/>
    <lineage>
        <taxon>Eukaryota</taxon>
        <taxon>Discoba</taxon>
        <taxon>Heterolobosea</taxon>
        <taxon>Tetramitia</taxon>
        <taxon>Eutetramitia</taxon>
        <taxon>Vahlkampfiidae</taxon>
        <taxon>Naegleria</taxon>
    </lineage>
</organism>
<dbReference type="KEGG" id="ngr:NAEGRDRAFT_68723"/>
<feature type="transmembrane region" description="Helical" evidence="1">
    <location>
        <begin position="139"/>
        <end position="163"/>
    </location>
</feature>
<accession>D2VIL8</accession>
<keyword evidence="1" id="KW-0812">Transmembrane</keyword>
<evidence type="ECO:0000256" key="1">
    <source>
        <dbReference type="SAM" id="Phobius"/>
    </source>
</evidence>
<proteinExistence type="predicted"/>